<gene>
    <name evidence="2" type="ORF">DSOUD_0900</name>
</gene>
<evidence type="ECO:0000313" key="3">
    <source>
        <dbReference type="Proteomes" id="UP000057158"/>
    </source>
</evidence>
<name>A0A0M4DFX5_9BACT</name>
<keyword evidence="1" id="KW-0812">Transmembrane</keyword>
<keyword evidence="3" id="KW-1185">Reference proteome</keyword>
<evidence type="ECO:0000256" key="1">
    <source>
        <dbReference type="SAM" id="Phobius"/>
    </source>
</evidence>
<dbReference type="PATRIC" id="fig|1603606.3.peg.990"/>
<accession>A0A0M4DFX5</accession>
<evidence type="ECO:0000313" key="2">
    <source>
        <dbReference type="EMBL" id="ALC15687.1"/>
    </source>
</evidence>
<keyword evidence="1" id="KW-0472">Membrane</keyword>
<sequence length="60" mass="6677">MKRLVFATMGVGALVFGMTWVFFDPLTIYGTLLALVFFAMATLGIFLPRPGKKGQFEEDD</sequence>
<keyword evidence="1" id="KW-1133">Transmembrane helix</keyword>
<dbReference type="KEGG" id="des:DSOUD_0900"/>
<dbReference type="Proteomes" id="UP000057158">
    <property type="component" value="Chromosome"/>
</dbReference>
<reference evidence="2 3" key="1">
    <citation type="submission" date="2015-07" db="EMBL/GenBank/DDBJ databases">
        <title>Isolation and Genomic Characterization of a Novel Halophilic Metal-Reducing Deltaproteobacterium from the Deep Subsurface.</title>
        <authorList>
            <person name="Badalamenti J.P."/>
            <person name="Summers Z.M."/>
            <person name="Gralnick J.A."/>
            <person name="Bond D.R."/>
        </authorList>
    </citation>
    <scope>NUCLEOTIDE SEQUENCE [LARGE SCALE GENOMIC DNA]</scope>
    <source>
        <strain evidence="2 3">WTL</strain>
    </source>
</reference>
<proteinExistence type="predicted"/>
<dbReference type="RefSeq" id="WP_053549873.1">
    <property type="nucleotide sequence ID" value="NZ_CP010802.1"/>
</dbReference>
<organism evidence="2 3">
    <name type="scientific">Desulfuromonas soudanensis</name>
    <dbReference type="NCBI Taxonomy" id="1603606"/>
    <lineage>
        <taxon>Bacteria</taxon>
        <taxon>Pseudomonadati</taxon>
        <taxon>Thermodesulfobacteriota</taxon>
        <taxon>Desulfuromonadia</taxon>
        <taxon>Desulfuromonadales</taxon>
        <taxon>Desulfuromonadaceae</taxon>
        <taxon>Desulfuromonas</taxon>
    </lineage>
</organism>
<dbReference type="STRING" id="1603606.DSOUD_0900"/>
<dbReference type="EMBL" id="CP010802">
    <property type="protein sequence ID" value="ALC15687.1"/>
    <property type="molecule type" value="Genomic_DNA"/>
</dbReference>
<protein>
    <submittedName>
        <fullName evidence="2">Uncharacterized protein</fullName>
    </submittedName>
</protein>
<dbReference type="AlphaFoldDB" id="A0A0M4DFX5"/>
<feature type="transmembrane region" description="Helical" evidence="1">
    <location>
        <begin position="27"/>
        <end position="47"/>
    </location>
</feature>